<keyword evidence="2" id="KW-1133">Transmembrane helix</keyword>
<reference evidence="4" key="1">
    <citation type="submission" date="2022-10" db="EMBL/GenBank/DDBJ databases">
        <title>Determination and structural analysis of whole genome sequence of Sarocladium strictum F4-1.</title>
        <authorList>
            <person name="Hu L."/>
            <person name="Jiang Y."/>
        </authorList>
    </citation>
    <scope>NUCLEOTIDE SEQUENCE</scope>
    <source>
        <strain evidence="4">F4-1</strain>
    </source>
</reference>
<sequence length="486" mass="53144">MAASISAVRSAAVDGRLLNPIFRKEQLQKLHEKLSQNSADIQATILRDTGYSKAEVTAEYWLAIKLVKDAYDALSHDASLRDEYRIAKSQNAPDGREPVGIVVIEPARHAYLFSLLSALIPALAAGNCIIVKIEQDMLATPGLVLRLIGEALDSDIFLATRDQVTNDTLGHHRSMTVLQNGSPEAALASHVVSEPLTRTIAVVERDADLKLAARELTRARFALRGHSPYAPDLVYVNEWVKKNFLAALAEEAIRMSPHPHPGASGQSDRPTVSRQLQDRIAHDRNASIVSSNGTGVVVDVDEKSTLLSGEKISEPVLVVHAVRSIDAAIDIANKTGRLGAAYVFAQPAAAKYICQFINAPLSIVNHVPAKLLFHPMAPRTLTAHSNPFRPYDELLFSLTKAHFVNPPSDYNMLERALSLGKPELLEPLTRAASRLAPFKRAEGRPDIGFFEQGIITGGVMLLSTVFTVTGVCCYYWMGVPMFLRRL</sequence>
<evidence type="ECO:0000313" key="5">
    <source>
        <dbReference type="Proteomes" id="UP001175261"/>
    </source>
</evidence>
<gene>
    <name evidence="4" type="ORF">NLU13_9752</name>
</gene>
<comment type="caution">
    <text evidence="4">The sequence shown here is derived from an EMBL/GenBank/DDBJ whole genome shotgun (WGS) entry which is preliminary data.</text>
</comment>
<proteinExistence type="predicted"/>
<feature type="transmembrane region" description="Helical" evidence="2">
    <location>
        <begin position="454"/>
        <end position="477"/>
    </location>
</feature>
<evidence type="ECO:0000313" key="4">
    <source>
        <dbReference type="EMBL" id="KAK0383841.1"/>
    </source>
</evidence>
<dbReference type="PANTHER" id="PTHR43111">
    <property type="entry name" value="ALDEHYDE DEHYDROGENASE B-RELATED"/>
    <property type="match status" value="1"/>
</dbReference>
<evidence type="ECO:0000256" key="2">
    <source>
        <dbReference type="SAM" id="Phobius"/>
    </source>
</evidence>
<keyword evidence="2" id="KW-0472">Membrane</keyword>
<keyword evidence="5" id="KW-1185">Reference proteome</keyword>
<dbReference type="Proteomes" id="UP001175261">
    <property type="component" value="Unassembled WGS sequence"/>
</dbReference>
<dbReference type="InterPro" id="IPR016163">
    <property type="entry name" value="Ald_DH_C"/>
</dbReference>
<dbReference type="Pfam" id="PF00171">
    <property type="entry name" value="Aldedh"/>
    <property type="match status" value="1"/>
</dbReference>
<dbReference type="Gene3D" id="3.40.309.10">
    <property type="entry name" value="Aldehyde Dehydrogenase, Chain A, domain 2"/>
    <property type="match status" value="1"/>
</dbReference>
<feature type="compositionally biased region" description="Polar residues" evidence="1">
    <location>
        <begin position="264"/>
        <end position="275"/>
    </location>
</feature>
<dbReference type="PANTHER" id="PTHR43111:SF1">
    <property type="entry name" value="ALDEHYDE DEHYDROGENASE B-RELATED"/>
    <property type="match status" value="1"/>
</dbReference>
<feature type="region of interest" description="Disordered" evidence="1">
    <location>
        <begin position="255"/>
        <end position="275"/>
    </location>
</feature>
<accession>A0AA39GB18</accession>
<protein>
    <recommendedName>
        <fullName evidence="3">Aldehyde dehydrogenase domain-containing protein</fullName>
    </recommendedName>
</protein>
<dbReference type="InterPro" id="IPR015590">
    <property type="entry name" value="Aldehyde_DH_dom"/>
</dbReference>
<evidence type="ECO:0000256" key="1">
    <source>
        <dbReference type="SAM" id="MobiDB-lite"/>
    </source>
</evidence>
<dbReference type="EMBL" id="JAPDFR010000009">
    <property type="protein sequence ID" value="KAK0383841.1"/>
    <property type="molecule type" value="Genomic_DNA"/>
</dbReference>
<name>A0AA39GB18_SARSR</name>
<dbReference type="SUPFAM" id="SSF53720">
    <property type="entry name" value="ALDH-like"/>
    <property type="match status" value="1"/>
</dbReference>
<feature type="domain" description="Aldehyde dehydrogenase" evidence="3">
    <location>
        <begin position="6"/>
        <end position="365"/>
    </location>
</feature>
<dbReference type="GO" id="GO:0016620">
    <property type="term" value="F:oxidoreductase activity, acting on the aldehyde or oxo group of donors, NAD or NADP as acceptor"/>
    <property type="evidence" value="ECO:0007669"/>
    <property type="project" value="InterPro"/>
</dbReference>
<evidence type="ECO:0000259" key="3">
    <source>
        <dbReference type="Pfam" id="PF00171"/>
    </source>
</evidence>
<dbReference type="InterPro" id="IPR016161">
    <property type="entry name" value="Ald_DH/histidinol_DH"/>
</dbReference>
<organism evidence="4 5">
    <name type="scientific">Sarocladium strictum</name>
    <name type="common">Black bundle disease fungus</name>
    <name type="synonym">Acremonium strictum</name>
    <dbReference type="NCBI Taxonomy" id="5046"/>
    <lineage>
        <taxon>Eukaryota</taxon>
        <taxon>Fungi</taxon>
        <taxon>Dikarya</taxon>
        <taxon>Ascomycota</taxon>
        <taxon>Pezizomycotina</taxon>
        <taxon>Sordariomycetes</taxon>
        <taxon>Hypocreomycetidae</taxon>
        <taxon>Hypocreales</taxon>
        <taxon>Sarocladiaceae</taxon>
        <taxon>Sarocladium</taxon>
    </lineage>
</organism>
<dbReference type="AlphaFoldDB" id="A0AA39GB18"/>
<dbReference type="InterPro" id="IPR016162">
    <property type="entry name" value="Ald_DH_N"/>
</dbReference>
<dbReference type="Gene3D" id="3.40.605.10">
    <property type="entry name" value="Aldehyde Dehydrogenase, Chain A, domain 1"/>
    <property type="match status" value="1"/>
</dbReference>
<keyword evidence="2" id="KW-0812">Transmembrane</keyword>